<keyword evidence="11" id="KW-0413">Isomerase</keyword>
<dbReference type="SUPFAM" id="SSF103481">
    <property type="entry name" value="Multidrug resistance efflux transporter EmrE"/>
    <property type="match status" value="1"/>
</dbReference>
<dbReference type="InterPro" id="IPR036388">
    <property type="entry name" value="WH-like_DNA-bd_sf"/>
</dbReference>
<protein>
    <recommendedName>
        <fullName evidence="14">DNA 3'-5' helicase</fullName>
        <ecNumber evidence="14">5.6.2.4</ecNumber>
    </recommendedName>
</protein>
<evidence type="ECO:0000313" key="21">
    <source>
        <dbReference type="Proteomes" id="UP001219568"/>
    </source>
</evidence>
<keyword evidence="21" id="KW-1185">Reference proteome</keyword>
<keyword evidence="8" id="KW-0067">ATP-binding</keyword>
<dbReference type="Gene3D" id="1.10.10.10">
    <property type="entry name" value="Winged helix-like DNA-binding domain superfamily/Winged helix DNA-binding domain"/>
    <property type="match status" value="1"/>
</dbReference>
<dbReference type="Gene3D" id="1.10.3380.10">
    <property type="entry name" value="Sec63 N-terminal domain-like domain"/>
    <property type="match status" value="1"/>
</dbReference>
<evidence type="ECO:0000256" key="17">
    <source>
        <dbReference type="SAM" id="Phobius"/>
    </source>
</evidence>
<feature type="region of interest" description="Disordered" evidence="16">
    <location>
        <begin position="1856"/>
        <end position="1911"/>
    </location>
</feature>
<evidence type="ECO:0000259" key="19">
    <source>
        <dbReference type="PROSITE" id="PS51194"/>
    </source>
</evidence>
<reference evidence="20" key="1">
    <citation type="journal article" date="2023" name="IMA Fungus">
        <title>Comparative genomic study of the Penicillium genus elucidates a diverse pangenome and 15 lateral gene transfer events.</title>
        <authorList>
            <person name="Petersen C."/>
            <person name="Sorensen T."/>
            <person name="Nielsen M.R."/>
            <person name="Sondergaard T.E."/>
            <person name="Sorensen J.L."/>
            <person name="Fitzpatrick D.A."/>
            <person name="Frisvad J.C."/>
            <person name="Nielsen K.L."/>
        </authorList>
    </citation>
    <scope>NUCLEOTIDE SEQUENCE</scope>
    <source>
        <strain evidence="20">IBT 15450</strain>
    </source>
</reference>
<organism evidence="20 21">
    <name type="scientific">Penicillium canescens</name>
    <dbReference type="NCBI Taxonomy" id="5083"/>
    <lineage>
        <taxon>Eukaryota</taxon>
        <taxon>Fungi</taxon>
        <taxon>Dikarya</taxon>
        <taxon>Ascomycota</taxon>
        <taxon>Pezizomycotina</taxon>
        <taxon>Eurotiomycetes</taxon>
        <taxon>Eurotiomycetidae</taxon>
        <taxon>Eurotiales</taxon>
        <taxon>Aspergillaceae</taxon>
        <taxon>Penicillium</taxon>
    </lineage>
</organism>
<keyword evidence="7" id="KW-0256">Endoplasmic reticulum</keyword>
<dbReference type="Proteomes" id="UP001219568">
    <property type="component" value="Unassembled WGS sequence"/>
</dbReference>
<feature type="transmembrane region" description="Helical" evidence="17">
    <location>
        <begin position="156"/>
        <end position="172"/>
    </location>
</feature>
<evidence type="ECO:0000256" key="5">
    <source>
        <dbReference type="ARBA" id="ARBA00022801"/>
    </source>
</evidence>
<feature type="compositionally biased region" description="Basic and acidic residues" evidence="16">
    <location>
        <begin position="1611"/>
        <end position="1622"/>
    </location>
</feature>
<keyword evidence="12" id="KW-0469">Meiosis</keyword>
<feature type="region of interest" description="Disordered" evidence="16">
    <location>
        <begin position="481"/>
        <end position="503"/>
    </location>
</feature>
<dbReference type="SMART" id="SM00973">
    <property type="entry name" value="Sec63"/>
    <property type="match status" value="1"/>
</dbReference>
<feature type="compositionally biased region" description="Polar residues" evidence="16">
    <location>
        <begin position="1819"/>
        <end position="1840"/>
    </location>
</feature>
<evidence type="ECO:0000256" key="7">
    <source>
        <dbReference type="ARBA" id="ARBA00022824"/>
    </source>
</evidence>
<accession>A0AAD6II76</accession>
<feature type="domain" description="Helicase ATP-binding" evidence="18">
    <location>
        <begin position="678"/>
        <end position="852"/>
    </location>
</feature>
<dbReference type="InterPro" id="IPR014001">
    <property type="entry name" value="Helicase_ATP-bd"/>
</dbReference>
<dbReference type="SUPFAM" id="SSF52540">
    <property type="entry name" value="P-loop containing nucleoside triphosphate hydrolases"/>
    <property type="match status" value="1"/>
</dbReference>
<dbReference type="GO" id="GO:0016787">
    <property type="term" value="F:hydrolase activity"/>
    <property type="evidence" value="ECO:0007669"/>
    <property type="project" value="UniProtKB-KW"/>
</dbReference>
<dbReference type="InterPro" id="IPR004179">
    <property type="entry name" value="Sec63-dom"/>
</dbReference>
<dbReference type="EMBL" id="JAQJZL010000002">
    <property type="protein sequence ID" value="KAJ6051054.1"/>
    <property type="molecule type" value="Genomic_DNA"/>
</dbReference>
<feature type="transmembrane region" description="Helical" evidence="17">
    <location>
        <begin position="306"/>
        <end position="325"/>
    </location>
</feature>
<feature type="compositionally biased region" description="Basic and acidic residues" evidence="16">
    <location>
        <begin position="1709"/>
        <end position="1720"/>
    </location>
</feature>
<dbReference type="InterPro" id="IPR057842">
    <property type="entry name" value="WH_MER3"/>
</dbReference>
<feature type="region of interest" description="Disordered" evidence="16">
    <location>
        <begin position="1815"/>
        <end position="1840"/>
    </location>
</feature>
<feature type="region of interest" description="Disordered" evidence="16">
    <location>
        <begin position="605"/>
        <end position="637"/>
    </location>
</feature>
<feature type="region of interest" description="Disordered" evidence="16">
    <location>
        <begin position="381"/>
        <end position="413"/>
    </location>
</feature>
<evidence type="ECO:0000256" key="4">
    <source>
        <dbReference type="ARBA" id="ARBA00022741"/>
    </source>
</evidence>
<feature type="compositionally biased region" description="Polar residues" evidence="16">
    <location>
        <begin position="612"/>
        <end position="623"/>
    </location>
</feature>
<feature type="transmembrane region" description="Helical" evidence="17">
    <location>
        <begin position="126"/>
        <end position="147"/>
    </location>
</feature>
<evidence type="ECO:0000256" key="13">
    <source>
        <dbReference type="ARBA" id="ARBA00034617"/>
    </source>
</evidence>
<dbReference type="FunFam" id="1.10.3380.10:FF:000012">
    <property type="entry name" value="DEAD/DEAH box DNA helicase"/>
    <property type="match status" value="1"/>
</dbReference>
<dbReference type="Pfam" id="PF00271">
    <property type="entry name" value="Helicase_C"/>
    <property type="match status" value="1"/>
</dbReference>
<keyword evidence="4" id="KW-0547">Nucleotide-binding</keyword>
<comment type="catalytic activity">
    <reaction evidence="13">
        <text>Couples ATP hydrolysis with the unwinding of duplex DNA by translocating in the 3'-5' direction.</text>
        <dbReference type="EC" id="5.6.2.4"/>
    </reaction>
</comment>
<keyword evidence="9 17" id="KW-1133">Transmembrane helix</keyword>
<dbReference type="InterPro" id="IPR001650">
    <property type="entry name" value="Helicase_C-like"/>
</dbReference>
<keyword evidence="10 17" id="KW-0472">Membrane</keyword>
<keyword evidence="3 17" id="KW-0812">Transmembrane</keyword>
<evidence type="ECO:0000256" key="9">
    <source>
        <dbReference type="ARBA" id="ARBA00022989"/>
    </source>
</evidence>
<feature type="transmembrane region" description="Helical" evidence="17">
    <location>
        <begin position="332"/>
        <end position="352"/>
    </location>
</feature>
<feature type="transmembrane region" description="Helical" evidence="17">
    <location>
        <begin position="266"/>
        <end position="286"/>
    </location>
</feature>
<dbReference type="GO" id="GO:0000139">
    <property type="term" value="C:Golgi membrane"/>
    <property type="evidence" value="ECO:0007669"/>
    <property type="project" value="InterPro"/>
</dbReference>
<evidence type="ECO:0000256" key="12">
    <source>
        <dbReference type="ARBA" id="ARBA00023254"/>
    </source>
</evidence>
<evidence type="ECO:0000256" key="14">
    <source>
        <dbReference type="ARBA" id="ARBA00034808"/>
    </source>
</evidence>
<name>A0AAD6II76_PENCN</name>
<proteinExistence type="inferred from homology"/>
<dbReference type="CDD" id="cd18795">
    <property type="entry name" value="SF2_C_Ski2"/>
    <property type="match status" value="1"/>
</dbReference>
<reference evidence="20" key="2">
    <citation type="submission" date="2023-01" db="EMBL/GenBank/DDBJ databases">
        <authorList>
            <person name="Petersen C."/>
        </authorList>
    </citation>
    <scope>NUCLEOTIDE SEQUENCE</scope>
    <source>
        <strain evidence="20">IBT 15450</strain>
    </source>
</reference>
<dbReference type="SMART" id="SM00490">
    <property type="entry name" value="HELICc"/>
    <property type="match status" value="1"/>
</dbReference>
<dbReference type="NCBIfam" id="TIGR00803">
    <property type="entry name" value="nst"/>
    <property type="match status" value="1"/>
</dbReference>
<feature type="compositionally biased region" description="Basic and acidic residues" evidence="16">
    <location>
        <begin position="1890"/>
        <end position="1904"/>
    </location>
</feature>
<feature type="region of interest" description="Disordered" evidence="16">
    <location>
        <begin position="426"/>
        <end position="446"/>
    </location>
</feature>
<feature type="compositionally biased region" description="Polar residues" evidence="16">
    <location>
        <begin position="1728"/>
        <end position="1737"/>
    </location>
</feature>
<dbReference type="PANTHER" id="PTHR47835:SF3">
    <property type="entry name" value="HELICASE FOR MEIOSIS 1"/>
    <property type="match status" value="1"/>
</dbReference>
<sequence>MTDRAQRPSGLRAVANNAPWVLLTAESTAFVLLAHYSRVMPPAGGKRYLTSTAVFLVEVVKLAISLTMALYNVSKTAPPSMPATSLFFSLTSAVFTGDSWKMAIPAGLDVLSNSLLYIALSNLRAATFQVTFQLKFLTTAIFGLMLLRRSIAPRKWGLLLLLVVGVALVQIPDASTERMLQDDHANHYFPRSLEEWKAVKQGSSSGSSLQKRSATYEGIEEDILTADPHLNSTIGLLATIGAALASGLASTYFEKVLKDSSNHISLWVRNVQLAIYSIFPALFIGIVFRDGEKIAEDGFFQGYNWAVWSTIVIQALGGIVSAFYVSHAHKDARSLATTVNIILSIIGSIWLFDFEVSASFLLGSAAVLVATHYYGNPSFTPSVGGSRPPPIRVDTYEKDVGGPGGSPVAPSSNDFSIKLPNTPFLSDGISSSRPTSPAPGHARTFKPFQAPSLRAPVISFPSSPSQSRTEAIDQRLIEGSLQPRYSSPSPQQPFSTLSSSLHDEDPELDAFDLELLAQNDRQMAIQDADLGFRPASSLQLSFQCDHQPQNISRFFQPSYSITPHSGDASTPPDIGPRLPSSPLALLNQRKEAKQIEQYNLELNHGPYHEDTTQSSPQALSTHVSPGPKIGNQHRQGSLSHIPPSVRGIVLIPVNDIPENYRSMFTFPLFNAIQSKSFHAVYNSNDNIVLSAPTGSGKTVIMELAICRLLNTLKDERFKVVYQAPTKSLCAERFRDWHSRFSSLNLKCAELTGDTDHMQLRVVQSSQIIITTPEKWDSMTRKWKDHGKLMQLVKLFLIDEVHILKETRGATLEAVVSRMKNIGSNVRFVALSATVPNSEDIATWLGKDATNHHVPAHREHFGEEFRPVTLTKVVYGYQSTLNDFAFDKICGSKLPEVIGMHSLQKPIMIFCCTRNSSLSTAKELARLWTMTNPPARLWKGPARPLDAHNDDLKKTIAAGVAFHHAGLGPGDRHTVEAGFRDGHISVICCTSTLAVGVNLPCHLVIIKNTVSWQDGGCKEYSDLEMMQMLGRAGRPQFDDSATAVILTRKERVNHYEQLVSGSESLESCLHLNLIDHLNAEIGLGNISDIDSAVKWLAGTFLFVRLRRNPTHYKLKEGANQEDENELLRQICAKDIHLLREVGLVEADSLCSTQFGNAMARYYIRFETMKVLLSLKPRATLSETLNVISQGDEFREIRLKGGEKFLYREINRDPGIRFPIKVDIALPCHKTSLLLQSELGAIDYPDSDQLQKFKFTFAQDKSLVFYHVNRLVRCLIDCQIARGDSIAILNALELARSFGAKVWDHSPLQMKQIEQVGVVAVRKFAAAGITSIESLEETEAYRIDMVLSKNPPFGAKLLSRLKEFPKLRVAVRMLGKEVNNGGVTLRFKVEVAFMNDKIPTFFQRRPVYVCCLTETSDGRMVDFRRTGASKLQERLDIDLSAELTSAEQFVVCHVMCDDIAGTGRLAELRPKLSPLSFTPMREGNLTSTEASHSTANISPSSIREMVGSSCTSRSHRDAEDHVQKRVVDAGKATSMSRSNVSAVARNTPKSRRDFDDLDFDGDDLQLDDFLAVNERSSKPKHYSKPTFQPNDEMDWFSIDTTPSPPQRGTKISNPRDDERAADMKDQEDENPEPIRLANGKWACNHRCKDKTSCKHFCCRDGLEKPPKPAKKRSIPAIQKENGLNQLTISDSITKIIPTSNFNPGSQMAKQRTSESKKTDNSSKTKSLTSQVGKKSSTQAKFALSDRSRSIFSSKTKRVLSPLRIHSSDYGDDDFNDLISPSLLLVEPGTSFARPNSPMTEKQTQHAFGAVPSIATKHATCSAPSAPQAESSLGSQTKPSTPQIQHEVIEIQDGTPPEYAEQAVPTHRVPSKQSTLSTTMERNRARSLKRKPSQIERRNDKSQDRSKRNSSISSFMIQPLKYMAGESPLSLQREASSFSTLEAGVGFTAEWHDDGISDLFDNFKDIIDFN</sequence>
<dbReference type="Pfam" id="PF00270">
    <property type="entry name" value="DEAD"/>
    <property type="match status" value="1"/>
</dbReference>
<dbReference type="GO" id="GO:0007131">
    <property type="term" value="P:reciprocal meiotic recombination"/>
    <property type="evidence" value="ECO:0007669"/>
    <property type="project" value="UniProtKB-ARBA"/>
</dbReference>
<feature type="compositionally biased region" description="Polar residues" evidence="16">
    <location>
        <begin position="1695"/>
        <end position="1708"/>
    </location>
</feature>
<feature type="compositionally biased region" description="Low complexity" evidence="16">
    <location>
        <begin position="481"/>
        <end position="500"/>
    </location>
</feature>
<dbReference type="InterPro" id="IPR036390">
    <property type="entry name" value="WH_DNA-bd_sf"/>
</dbReference>
<dbReference type="SMART" id="SM00487">
    <property type="entry name" value="DEXDc"/>
    <property type="match status" value="1"/>
</dbReference>
<evidence type="ECO:0000256" key="1">
    <source>
        <dbReference type="ARBA" id="ARBA00004477"/>
    </source>
</evidence>
<dbReference type="PROSITE" id="PS51194">
    <property type="entry name" value="HELICASE_CTER"/>
    <property type="match status" value="1"/>
</dbReference>
<comment type="subcellular location">
    <subcellularLocation>
        <location evidence="1">Endoplasmic reticulum membrane</location>
        <topology evidence="1">Multi-pass membrane protein</topology>
    </subcellularLocation>
</comment>
<feature type="region of interest" description="Disordered" evidence="16">
    <location>
        <begin position="1527"/>
        <end position="1556"/>
    </location>
</feature>
<keyword evidence="5" id="KW-0378">Hydrolase</keyword>
<feature type="domain" description="Helicase C-terminal" evidence="19">
    <location>
        <begin position="892"/>
        <end position="1080"/>
    </location>
</feature>
<dbReference type="GO" id="GO:0043138">
    <property type="term" value="F:3'-5' DNA helicase activity"/>
    <property type="evidence" value="ECO:0007669"/>
    <property type="project" value="UniProtKB-EC"/>
</dbReference>
<dbReference type="GO" id="GO:0015165">
    <property type="term" value="F:pyrimidine nucleotide-sugar transmembrane transporter activity"/>
    <property type="evidence" value="ECO:0007669"/>
    <property type="project" value="InterPro"/>
</dbReference>
<gene>
    <name evidence="20" type="ORF">N7460_001588</name>
</gene>
<dbReference type="Pfam" id="PF23445">
    <property type="entry name" value="WHD_SNRNP200"/>
    <property type="match status" value="1"/>
</dbReference>
<dbReference type="GO" id="GO:0003676">
    <property type="term" value="F:nucleic acid binding"/>
    <property type="evidence" value="ECO:0007669"/>
    <property type="project" value="InterPro"/>
</dbReference>
<dbReference type="EC" id="5.6.2.4" evidence="14"/>
<dbReference type="InterPro" id="IPR027417">
    <property type="entry name" value="P-loop_NTPase"/>
</dbReference>
<evidence type="ECO:0000256" key="2">
    <source>
        <dbReference type="ARBA" id="ARBA00010140"/>
    </source>
</evidence>
<feature type="region of interest" description="Disordered" evidence="16">
    <location>
        <begin position="1695"/>
        <end position="1741"/>
    </location>
</feature>
<dbReference type="InterPro" id="IPR052247">
    <property type="entry name" value="Meiotic_Crossover_Helicase"/>
</dbReference>
<dbReference type="InterPro" id="IPR037185">
    <property type="entry name" value="EmrE-like"/>
</dbReference>
<feature type="region of interest" description="Disordered" evidence="16">
    <location>
        <begin position="1575"/>
        <end position="1631"/>
    </location>
</feature>
<comment type="catalytic activity">
    <reaction evidence="15">
        <text>ATP + H2O = ADP + phosphate + H(+)</text>
        <dbReference type="Rhea" id="RHEA:13065"/>
        <dbReference type="ChEBI" id="CHEBI:15377"/>
        <dbReference type="ChEBI" id="CHEBI:15378"/>
        <dbReference type="ChEBI" id="CHEBI:30616"/>
        <dbReference type="ChEBI" id="CHEBI:43474"/>
        <dbReference type="ChEBI" id="CHEBI:456216"/>
        <dbReference type="EC" id="5.6.2.4"/>
    </reaction>
</comment>
<dbReference type="PANTHER" id="PTHR47835">
    <property type="entry name" value="HFM1, ATP DEPENDENT DNA HELICASE HOMOLOG"/>
    <property type="match status" value="1"/>
</dbReference>
<dbReference type="Pfam" id="PF04142">
    <property type="entry name" value="Nuc_sug_transp"/>
    <property type="match status" value="1"/>
</dbReference>
<dbReference type="FunFam" id="1.10.10.10:FF:000012">
    <property type="entry name" value="U5 small nuclear ribonucleoprotein helicase"/>
    <property type="match status" value="1"/>
</dbReference>
<dbReference type="Gene3D" id="3.40.50.300">
    <property type="entry name" value="P-loop containing nucleotide triphosphate hydrolases"/>
    <property type="match status" value="2"/>
</dbReference>
<evidence type="ECO:0000256" key="6">
    <source>
        <dbReference type="ARBA" id="ARBA00022806"/>
    </source>
</evidence>
<dbReference type="InterPro" id="IPR011545">
    <property type="entry name" value="DEAD/DEAH_box_helicase_dom"/>
</dbReference>
<feature type="transmembrane region" description="Helical" evidence="17">
    <location>
        <begin position="48"/>
        <end position="71"/>
    </location>
</feature>
<evidence type="ECO:0000256" key="8">
    <source>
        <dbReference type="ARBA" id="ARBA00022840"/>
    </source>
</evidence>
<dbReference type="GO" id="GO:0005524">
    <property type="term" value="F:ATP binding"/>
    <property type="evidence" value="ECO:0007669"/>
    <property type="project" value="UniProtKB-KW"/>
</dbReference>
<evidence type="ECO:0000256" key="10">
    <source>
        <dbReference type="ARBA" id="ARBA00023136"/>
    </source>
</evidence>
<evidence type="ECO:0000256" key="15">
    <source>
        <dbReference type="ARBA" id="ARBA00048988"/>
    </source>
</evidence>
<evidence type="ECO:0000256" key="3">
    <source>
        <dbReference type="ARBA" id="ARBA00022692"/>
    </source>
</evidence>
<dbReference type="FunFam" id="3.40.50.300:FF:001076">
    <property type="entry name" value="ATP-dependent DNA helicase MER3"/>
    <property type="match status" value="1"/>
</dbReference>
<comment type="similarity">
    <text evidence="2">Belongs to the helicase family. SKI2 subfamily.</text>
</comment>
<dbReference type="InterPro" id="IPR007271">
    <property type="entry name" value="Nuc_sug_transpt"/>
</dbReference>
<comment type="caution">
    <text evidence="20">The sequence shown here is derived from an EMBL/GenBank/DDBJ whole genome shotgun (WGS) entry which is preliminary data.</text>
</comment>
<evidence type="ECO:0000256" key="16">
    <source>
        <dbReference type="SAM" id="MobiDB-lite"/>
    </source>
</evidence>
<evidence type="ECO:0000313" key="20">
    <source>
        <dbReference type="EMBL" id="KAJ6051054.1"/>
    </source>
</evidence>
<evidence type="ECO:0000256" key="11">
    <source>
        <dbReference type="ARBA" id="ARBA00023235"/>
    </source>
</evidence>
<dbReference type="SUPFAM" id="SSF46785">
    <property type="entry name" value="Winged helix' DNA-binding domain"/>
    <property type="match status" value="1"/>
</dbReference>
<keyword evidence="6" id="KW-0347">Helicase</keyword>
<dbReference type="PROSITE" id="PS51192">
    <property type="entry name" value="HELICASE_ATP_BIND_1"/>
    <property type="match status" value="1"/>
</dbReference>
<dbReference type="SUPFAM" id="SSF158702">
    <property type="entry name" value="Sec63 N-terminal domain-like"/>
    <property type="match status" value="1"/>
</dbReference>
<feature type="transmembrane region" description="Helical" evidence="17">
    <location>
        <begin position="234"/>
        <end position="254"/>
    </location>
</feature>
<feature type="compositionally biased region" description="Polar residues" evidence="16">
    <location>
        <begin position="1868"/>
        <end position="1877"/>
    </location>
</feature>
<dbReference type="Pfam" id="PF02889">
    <property type="entry name" value="Sec63"/>
    <property type="match status" value="1"/>
</dbReference>
<evidence type="ECO:0000259" key="18">
    <source>
        <dbReference type="PROSITE" id="PS51192"/>
    </source>
</evidence>